<evidence type="ECO:0000259" key="2">
    <source>
        <dbReference type="PROSITE" id="PS50110"/>
    </source>
</evidence>
<gene>
    <name evidence="4" type="ORF">B0A66_05825</name>
</gene>
<proteinExistence type="predicted"/>
<dbReference type="PANTHER" id="PTHR37299">
    <property type="entry name" value="TRANSCRIPTIONAL REGULATOR-RELATED"/>
    <property type="match status" value="1"/>
</dbReference>
<dbReference type="RefSeq" id="WP_089048916.1">
    <property type="nucleotide sequence ID" value="NZ_FXTV01000006.1"/>
</dbReference>
<keyword evidence="5" id="KW-1185">Reference proteome</keyword>
<comment type="caution">
    <text evidence="4">The sequence shown here is derived from an EMBL/GenBank/DDBJ whole genome shotgun (WGS) entry which is preliminary data.</text>
</comment>
<dbReference type="GO" id="GO:0000156">
    <property type="term" value="F:phosphorelay response regulator activity"/>
    <property type="evidence" value="ECO:0007669"/>
    <property type="project" value="InterPro"/>
</dbReference>
<evidence type="ECO:0000313" key="5">
    <source>
        <dbReference type="Proteomes" id="UP000198345"/>
    </source>
</evidence>
<feature type="modified residue" description="4-aspartylphosphate" evidence="1">
    <location>
        <position position="55"/>
    </location>
</feature>
<dbReference type="Pfam" id="PF00072">
    <property type="entry name" value="Response_reg"/>
    <property type="match status" value="1"/>
</dbReference>
<dbReference type="Pfam" id="PF04397">
    <property type="entry name" value="LytTR"/>
    <property type="match status" value="1"/>
</dbReference>
<evidence type="ECO:0008006" key="6">
    <source>
        <dbReference type="Google" id="ProtNLM"/>
    </source>
</evidence>
<dbReference type="Gene3D" id="3.40.50.2300">
    <property type="match status" value="1"/>
</dbReference>
<keyword evidence="1" id="KW-0597">Phosphoprotein</keyword>
<accession>A0A226HHE5</accession>
<evidence type="ECO:0000256" key="1">
    <source>
        <dbReference type="PROSITE-ProRule" id="PRU00169"/>
    </source>
</evidence>
<evidence type="ECO:0000313" key="4">
    <source>
        <dbReference type="EMBL" id="OXA93769.1"/>
    </source>
</evidence>
<dbReference type="InterPro" id="IPR001789">
    <property type="entry name" value="Sig_transdc_resp-reg_receiver"/>
</dbReference>
<dbReference type="OrthoDB" id="2168082at2"/>
<reference evidence="4 5" key="1">
    <citation type="submission" date="2016-11" db="EMBL/GenBank/DDBJ databases">
        <title>Whole genomes of Flavobacteriaceae.</title>
        <authorList>
            <person name="Stine C."/>
            <person name="Li C."/>
            <person name="Tadesse D."/>
        </authorList>
    </citation>
    <scope>NUCLEOTIDE SEQUENCE [LARGE SCALE GENOMIC DNA]</scope>
    <source>
        <strain evidence="4 5">DSM 18292</strain>
    </source>
</reference>
<feature type="domain" description="Response regulatory" evidence="2">
    <location>
        <begin position="2"/>
        <end position="115"/>
    </location>
</feature>
<dbReference type="PANTHER" id="PTHR37299:SF1">
    <property type="entry name" value="STAGE 0 SPORULATION PROTEIN A HOMOLOG"/>
    <property type="match status" value="1"/>
</dbReference>
<dbReference type="AlphaFoldDB" id="A0A226HHE5"/>
<dbReference type="InterPro" id="IPR046947">
    <property type="entry name" value="LytR-like"/>
</dbReference>
<dbReference type="PROSITE" id="PS50110">
    <property type="entry name" value="RESPONSE_REGULATORY"/>
    <property type="match status" value="1"/>
</dbReference>
<dbReference type="SMART" id="SM00448">
    <property type="entry name" value="REC"/>
    <property type="match status" value="1"/>
</dbReference>
<dbReference type="PROSITE" id="PS50930">
    <property type="entry name" value="HTH_LYTTR"/>
    <property type="match status" value="1"/>
</dbReference>
<protein>
    <recommendedName>
        <fullName evidence="6">DNA-binding response regulator</fullName>
    </recommendedName>
</protein>
<evidence type="ECO:0000259" key="3">
    <source>
        <dbReference type="PROSITE" id="PS50930"/>
    </source>
</evidence>
<dbReference type="SUPFAM" id="SSF52172">
    <property type="entry name" value="CheY-like"/>
    <property type="match status" value="1"/>
</dbReference>
<dbReference type="Gene3D" id="2.40.50.1020">
    <property type="entry name" value="LytTr DNA-binding domain"/>
    <property type="match status" value="1"/>
</dbReference>
<dbReference type="EMBL" id="MUGW01000012">
    <property type="protein sequence ID" value="OXA93769.1"/>
    <property type="molecule type" value="Genomic_DNA"/>
</dbReference>
<dbReference type="GO" id="GO:0003677">
    <property type="term" value="F:DNA binding"/>
    <property type="evidence" value="ECO:0007669"/>
    <property type="project" value="InterPro"/>
</dbReference>
<dbReference type="InterPro" id="IPR011006">
    <property type="entry name" value="CheY-like_superfamily"/>
</dbReference>
<dbReference type="Proteomes" id="UP000198345">
    <property type="component" value="Unassembled WGS sequence"/>
</dbReference>
<organism evidence="4 5">
    <name type="scientific">Flavobacterium hercynium</name>
    <dbReference type="NCBI Taxonomy" id="387094"/>
    <lineage>
        <taxon>Bacteria</taxon>
        <taxon>Pseudomonadati</taxon>
        <taxon>Bacteroidota</taxon>
        <taxon>Flavobacteriia</taxon>
        <taxon>Flavobacteriales</taxon>
        <taxon>Flavobacteriaceae</taxon>
        <taxon>Flavobacterium</taxon>
    </lineage>
</organism>
<dbReference type="InterPro" id="IPR007492">
    <property type="entry name" value="LytTR_DNA-bd_dom"/>
</dbReference>
<dbReference type="SMART" id="SM00850">
    <property type="entry name" value="LytTR"/>
    <property type="match status" value="1"/>
</dbReference>
<name>A0A226HHE5_9FLAO</name>
<sequence length="254" mass="28854">MKIVIIEDELIVAEDLATSLKEINPSIEISAILGSVKEAVDYFNNNSEPDLIFSDIQLGDGLCFEIAKTITPTVPVIFCTAFDEYALDAFKANGIEYILKPFSKRSLADALLKFENMQKFMAGSITQRYEDALAAITAINKNASTTIMVRYRERLLPIALDKIAFFCMENDVVYLYTHLGKSYAMSESLEELENKMGQNFFRVNRQYLVNRNAILEATDYFPRKLKINLVISTEKEIIVSREKKSKILAWLEGN</sequence>
<feature type="domain" description="HTH LytTR-type" evidence="3">
    <location>
        <begin position="147"/>
        <end position="214"/>
    </location>
</feature>